<feature type="transmembrane region" description="Helical" evidence="2">
    <location>
        <begin position="151"/>
        <end position="172"/>
    </location>
</feature>
<evidence type="ECO:0000313" key="4">
    <source>
        <dbReference type="EMBL" id="OCH93912.1"/>
    </source>
</evidence>
<gene>
    <name evidence="4" type="ORF">OBBRIDRAFT_789775</name>
</gene>
<feature type="transmembrane region" description="Helical" evidence="2">
    <location>
        <begin position="45"/>
        <end position="64"/>
    </location>
</feature>
<dbReference type="EMBL" id="KV722349">
    <property type="protein sequence ID" value="OCH93912.1"/>
    <property type="molecule type" value="Genomic_DNA"/>
</dbReference>
<name>A0A8E2DQP1_9APHY</name>
<feature type="compositionally biased region" description="Basic and acidic residues" evidence="1">
    <location>
        <begin position="304"/>
        <end position="321"/>
    </location>
</feature>
<keyword evidence="2" id="KW-1133">Transmembrane helix</keyword>
<keyword evidence="2" id="KW-0812">Transmembrane</keyword>
<dbReference type="Pfam" id="PF20151">
    <property type="entry name" value="DUF6533"/>
    <property type="match status" value="1"/>
</dbReference>
<sequence>MGVDPIHLHDYLLLAGISIFYYDYLLTFGDEYWRIWKTPKHAGSYIFFLNRYLTFFGDIAVNAANFSHFKSEDSCRHYSFYRQLLLIAAQVVVCVLSFLRTYALYSRNKWVALAIVSLGFSLLGISCWAVVGQKDSVDLNGGCHEALGRITAIRIAVAWESLFVYDLMIFFLTMYKTWKTRRNNPIVRASGRLDLLSLMFRDGAVYFAVMAIVNLANTLTFYLLQPILRGALSTFASSVSVTMMSRLMLNLYESASGTGILTGTTAAAASSSNNSTTLLFTSHAAVHVERDDAGAYDVDSPDEYELRDMSPRPRPHSEASV</sequence>
<reference evidence="4 5" key="1">
    <citation type="submission" date="2016-07" db="EMBL/GenBank/DDBJ databases">
        <title>Draft genome of the white-rot fungus Obba rivulosa 3A-2.</title>
        <authorList>
            <consortium name="DOE Joint Genome Institute"/>
            <person name="Miettinen O."/>
            <person name="Riley R."/>
            <person name="Acob R."/>
            <person name="Barry K."/>
            <person name="Cullen D."/>
            <person name="De Vries R."/>
            <person name="Hainaut M."/>
            <person name="Hatakka A."/>
            <person name="Henrissat B."/>
            <person name="Hilden K."/>
            <person name="Kuo R."/>
            <person name="Labutti K."/>
            <person name="Lipzen A."/>
            <person name="Makela M.R."/>
            <person name="Sandor L."/>
            <person name="Spatafora J.W."/>
            <person name="Grigoriev I.V."/>
            <person name="Hibbett D.S."/>
        </authorList>
    </citation>
    <scope>NUCLEOTIDE SEQUENCE [LARGE SCALE GENOMIC DNA]</scope>
    <source>
        <strain evidence="4 5">3A-2</strain>
    </source>
</reference>
<accession>A0A8E2DQP1</accession>
<evidence type="ECO:0000256" key="2">
    <source>
        <dbReference type="SAM" id="Phobius"/>
    </source>
</evidence>
<keyword evidence="5" id="KW-1185">Reference proteome</keyword>
<feature type="transmembrane region" description="Helical" evidence="2">
    <location>
        <begin position="84"/>
        <end position="103"/>
    </location>
</feature>
<dbReference type="AlphaFoldDB" id="A0A8E2DQP1"/>
<dbReference type="OrthoDB" id="2686513at2759"/>
<keyword evidence="2" id="KW-0472">Membrane</keyword>
<organism evidence="4 5">
    <name type="scientific">Obba rivulosa</name>
    <dbReference type="NCBI Taxonomy" id="1052685"/>
    <lineage>
        <taxon>Eukaryota</taxon>
        <taxon>Fungi</taxon>
        <taxon>Dikarya</taxon>
        <taxon>Basidiomycota</taxon>
        <taxon>Agaricomycotina</taxon>
        <taxon>Agaricomycetes</taxon>
        <taxon>Polyporales</taxon>
        <taxon>Gelatoporiaceae</taxon>
        <taxon>Obba</taxon>
    </lineage>
</organism>
<feature type="domain" description="DUF6533" evidence="3">
    <location>
        <begin position="11"/>
        <end position="56"/>
    </location>
</feature>
<dbReference type="Proteomes" id="UP000250043">
    <property type="component" value="Unassembled WGS sequence"/>
</dbReference>
<feature type="region of interest" description="Disordered" evidence="1">
    <location>
        <begin position="291"/>
        <end position="321"/>
    </location>
</feature>
<evidence type="ECO:0000259" key="3">
    <source>
        <dbReference type="Pfam" id="PF20151"/>
    </source>
</evidence>
<feature type="transmembrane region" description="Helical" evidence="2">
    <location>
        <begin position="12"/>
        <end position="33"/>
    </location>
</feature>
<feature type="transmembrane region" description="Helical" evidence="2">
    <location>
        <begin position="110"/>
        <end position="131"/>
    </location>
</feature>
<dbReference type="InterPro" id="IPR045340">
    <property type="entry name" value="DUF6533"/>
</dbReference>
<feature type="transmembrane region" description="Helical" evidence="2">
    <location>
        <begin position="204"/>
        <end position="224"/>
    </location>
</feature>
<evidence type="ECO:0000313" key="5">
    <source>
        <dbReference type="Proteomes" id="UP000250043"/>
    </source>
</evidence>
<proteinExistence type="predicted"/>
<protein>
    <recommendedName>
        <fullName evidence="3">DUF6533 domain-containing protein</fullName>
    </recommendedName>
</protein>
<evidence type="ECO:0000256" key="1">
    <source>
        <dbReference type="SAM" id="MobiDB-lite"/>
    </source>
</evidence>